<dbReference type="EMBL" id="LSTQ01000023">
    <property type="protein sequence ID" value="OAH26711.1"/>
    <property type="molecule type" value="Genomic_DNA"/>
</dbReference>
<evidence type="ECO:0000313" key="1">
    <source>
        <dbReference type="EMBL" id="OAH26711.1"/>
    </source>
</evidence>
<protein>
    <submittedName>
        <fullName evidence="1">Molybdopterin converting factor</fullName>
    </submittedName>
</protein>
<dbReference type="STRING" id="1705.CA21670_00150"/>
<dbReference type="OrthoDB" id="9794429at2"/>
<proteinExistence type="predicted"/>
<dbReference type="AlphaFoldDB" id="A0A177IEM7"/>
<evidence type="ECO:0000313" key="2">
    <source>
        <dbReference type="Proteomes" id="UP000076947"/>
    </source>
</evidence>
<dbReference type="InterPro" id="IPR036563">
    <property type="entry name" value="MoaE_sf"/>
</dbReference>
<reference evidence="2" key="1">
    <citation type="submission" date="2016-02" db="EMBL/GenBank/DDBJ databases">
        <authorList>
            <person name="Kaur G."/>
            <person name="Nair G.R."/>
            <person name="Mayilraj S."/>
        </authorList>
    </citation>
    <scope>NUCLEOTIDE SEQUENCE [LARGE SCALE GENOMIC DNA]</scope>
    <source>
        <strain evidence="2">GA-15</strain>
    </source>
</reference>
<name>A0A177IEM7_9CORY</name>
<dbReference type="Gene3D" id="3.90.1170.40">
    <property type="entry name" value="Molybdopterin biosynthesis MoaE subunit"/>
    <property type="match status" value="1"/>
</dbReference>
<dbReference type="Proteomes" id="UP000076947">
    <property type="component" value="Unassembled WGS sequence"/>
</dbReference>
<sequence>MTTNHDPAFDPAYVHEQTGKVIAALMMEEPIENAAAQARTDVVTDAMGAVVTFDGVVRNHDGGQGVSKLIYSSHPTAQQEIEAVAARVSAQHPHVRLWCAHRTGPLDIGDLAFMVIAAAAHRREAFAAAAELADAVKAEVPIWKEQELSQGGTQWVGLE</sequence>
<gene>
    <name evidence="1" type="ORF">AYJ05_04605</name>
</gene>
<comment type="caution">
    <text evidence="1">The sequence shown here is derived from an EMBL/GenBank/DDBJ whole genome shotgun (WGS) entry which is preliminary data.</text>
</comment>
<dbReference type="GO" id="GO:0006777">
    <property type="term" value="P:Mo-molybdopterin cofactor biosynthetic process"/>
    <property type="evidence" value="ECO:0007669"/>
    <property type="project" value="InterPro"/>
</dbReference>
<dbReference type="PANTHER" id="PTHR23404">
    <property type="entry name" value="MOLYBDOPTERIN SYNTHASE RELATED"/>
    <property type="match status" value="1"/>
</dbReference>
<dbReference type="Pfam" id="PF02391">
    <property type="entry name" value="MoaE"/>
    <property type="match status" value="1"/>
</dbReference>
<dbReference type="SUPFAM" id="SSF54690">
    <property type="entry name" value="Molybdopterin synthase subunit MoaE"/>
    <property type="match status" value="1"/>
</dbReference>
<dbReference type="RefSeq" id="WP_066840173.1">
    <property type="nucleotide sequence ID" value="NZ_LSTQ01000023.1"/>
</dbReference>
<keyword evidence="2" id="KW-1185">Reference proteome</keyword>
<accession>A0A177IEM7</accession>
<dbReference type="InterPro" id="IPR003448">
    <property type="entry name" value="Mopterin_biosynth_MoaE"/>
</dbReference>
<organism evidence="1 2">
    <name type="scientific">Corynebacterium stationis</name>
    <dbReference type="NCBI Taxonomy" id="1705"/>
    <lineage>
        <taxon>Bacteria</taxon>
        <taxon>Bacillati</taxon>
        <taxon>Actinomycetota</taxon>
        <taxon>Actinomycetes</taxon>
        <taxon>Mycobacteriales</taxon>
        <taxon>Corynebacteriaceae</taxon>
        <taxon>Corynebacterium</taxon>
    </lineage>
</organism>